<reference evidence="1" key="1">
    <citation type="submission" date="2022-02" db="EMBL/GenBank/DDBJ databases">
        <title>Fredinandcohnia quinoae sp. nov. isolated from Chenopodium quinoa seeds.</title>
        <authorList>
            <person name="Saati-Santamaria Z."/>
            <person name="Flores-Felix J.D."/>
            <person name="Igual J.M."/>
            <person name="Velazquez E."/>
            <person name="Garcia-Fraile P."/>
            <person name="Martinez-Molina E."/>
        </authorList>
    </citation>
    <scope>NUCLEOTIDE SEQUENCE</scope>
    <source>
        <strain evidence="1">SECRCQ15</strain>
    </source>
</reference>
<protein>
    <submittedName>
        <fullName evidence="1">Uncharacterized protein</fullName>
    </submittedName>
</protein>
<comment type="caution">
    <text evidence="1">The sequence shown here is derived from an EMBL/GenBank/DDBJ whole genome shotgun (WGS) entry which is preliminary data.</text>
</comment>
<evidence type="ECO:0000313" key="1">
    <source>
        <dbReference type="EMBL" id="MCH1625259.1"/>
    </source>
</evidence>
<name>A0AAW5E111_9BACI</name>
<sequence length="109" mass="12456">MVKRKKEIYCEECSMEIKDKTSLVISTYFFLVAPYHERCYSRSLKGCQTAFVGNEPINGFSGNFKAIAAFVIAIILFIINGPYLFLGILAIIPALIRIYAWLTIERHLE</sequence>
<dbReference type="Proteomes" id="UP001431131">
    <property type="component" value="Unassembled WGS sequence"/>
</dbReference>
<keyword evidence="2" id="KW-1185">Reference proteome</keyword>
<organism evidence="1 2">
    <name type="scientific">Fredinandcohnia quinoae</name>
    <dbReference type="NCBI Taxonomy" id="2918902"/>
    <lineage>
        <taxon>Bacteria</taxon>
        <taxon>Bacillati</taxon>
        <taxon>Bacillota</taxon>
        <taxon>Bacilli</taxon>
        <taxon>Bacillales</taxon>
        <taxon>Bacillaceae</taxon>
        <taxon>Fredinandcohnia</taxon>
    </lineage>
</organism>
<accession>A0AAW5E111</accession>
<dbReference type="EMBL" id="JAKTTI010000009">
    <property type="protein sequence ID" value="MCH1625259.1"/>
    <property type="molecule type" value="Genomic_DNA"/>
</dbReference>
<proteinExistence type="predicted"/>
<dbReference type="RefSeq" id="WP_240254420.1">
    <property type="nucleotide sequence ID" value="NZ_JAKTTI010000009.1"/>
</dbReference>
<evidence type="ECO:0000313" key="2">
    <source>
        <dbReference type="Proteomes" id="UP001431131"/>
    </source>
</evidence>
<gene>
    <name evidence="1" type="ORF">MJG50_07960</name>
</gene>
<dbReference type="AlphaFoldDB" id="A0AAW5E111"/>